<proteinExistence type="predicted"/>
<dbReference type="SUPFAM" id="SSF49464">
    <property type="entry name" value="Carboxypeptidase regulatory domain-like"/>
    <property type="match status" value="1"/>
</dbReference>
<evidence type="ECO:0000313" key="3">
    <source>
        <dbReference type="Proteomes" id="UP001165430"/>
    </source>
</evidence>
<feature type="chain" id="PRO_5047370965" evidence="1">
    <location>
        <begin position="24"/>
        <end position="434"/>
    </location>
</feature>
<comment type="caution">
    <text evidence="2">The sequence shown here is derived from an EMBL/GenBank/DDBJ whole genome shotgun (WGS) entry which is preliminary data.</text>
</comment>
<dbReference type="Pfam" id="PF13715">
    <property type="entry name" value="CarbopepD_reg_2"/>
    <property type="match status" value="1"/>
</dbReference>
<gene>
    <name evidence="2" type="ORF">MM213_05025</name>
</gene>
<keyword evidence="1" id="KW-0732">Signal</keyword>
<organism evidence="2 3">
    <name type="scientific">Belliella alkalica</name>
    <dbReference type="NCBI Taxonomy" id="1730871"/>
    <lineage>
        <taxon>Bacteria</taxon>
        <taxon>Pseudomonadati</taxon>
        <taxon>Bacteroidota</taxon>
        <taxon>Cytophagia</taxon>
        <taxon>Cytophagales</taxon>
        <taxon>Cyclobacteriaceae</taxon>
        <taxon>Belliella</taxon>
    </lineage>
</organism>
<protein>
    <submittedName>
        <fullName evidence="2">Carboxypeptidase-like regulatory domain-containing protein</fullName>
    </submittedName>
</protein>
<evidence type="ECO:0000256" key="1">
    <source>
        <dbReference type="SAM" id="SignalP"/>
    </source>
</evidence>
<evidence type="ECO:0000313" key="2">
    <source>
        <dbReference type="EMBL" id="MCH7412839.1"/>
    </source>
</evidence>
<dbReference type="InterPro" id="IPR008969">
    <property type="entry name" value="CarboxyPept-like_regulatory"/>
</dbReference>
<feature type="signal peptide" evidence="1">
    <location>
        <begin position="1"/>
        <end position="23"/>
    </location>
</feature>
<keyword evidence="3" id="KW-1185">Reference proteome</keyword>
<reference evidence="2" key="1">
    <citation type="submission" date="2022-03" db="EMBL/GenBank/DDBJ databases">
        <title>De novo assembled genomes of Belliella spp. (Cyclobacteriaceae) strains.</title>
        <authorList>
            <person name="Szabo A."/>
            <person name="Korponai K."/>
            <person name="Felfoldi T."/>
        </authorList>
    </citation>
    <scope>NUCLEOTIDE SEQUENCE</scope>
    <source>
        <strain evidence="2">DSM 111903</strain>
    </source>
</reference>
<name>A0ABS9V9B5_9BACT</name>
<accession>A0ABS9V9B5</accession>
<sequence>MKKTFMKYRIFTFLLFLSFPTFAQKGKNVNIKGIVIDAKNQDPLPNTFIYLKNHSEFSILSSNSGEFDLNYPNLFRTDTLVISLLGYQKKQIPLSNLNQKINQISLNQVDISLQEVVVQPDESLFEEFFTKVIENIPNNYPTKKHQLNALYRRVSTDYNEYTKLVEAAVLVEDYDYKRDIYHSKIKIEALRQSDELGDVDSVLIQSFQRLSEHIAKQVERMRANSMINEGFESNIIRYARSPNSMLSKENYKVAFFGSSRFPVYHSLVGTEIHGQDTIFHIAFGNTDPPKGDSFIKINSRNFAIEEFQLTSNGFGKIEFYVQHYMKYKEVKGVYYPEKVEYRMMRFINRDIGSHQVDIHTFWFDDVQTENLQKIRPRDVLDRDFRIETRSFDYDKDFWERYELIKKHPLDPSVKKSLERFKSLEKQFEENSKNR</sequence>
<dbReference type="Proteomes" id="UP001165430">
    <property type="component" value="Unassembled WGS sequence"/>
</dbReference>
<dbReference type="EMBL" id="JAKZGO010000003">
    <property type="protein sequence ID" value="MCH7412839.1"/>
    <property type="molecule type" value="Genomic_DNA"/>
</dbReference>